<dbReference type="SUPFAM" id="SSF53807">
    <property type="entry name" value="Helical backbone' metal receptor"/>
    <property type="match status" value="1"/>
</dbReference>
<name>A0ABP4G7W0_9PSEU</name>
<dbReference type="InterPro" id="IPR002491">
    <property type="entry name" value="ABC_transptr_periplasmic_BD"/>
</dbReference>
<evidence type="ECO:0000259" key="2">
    <source>
        <dbReference type="PROSITE" id="PS50983"/>
    </source>
</evidence>
<comment type="similarity">
    <text evidence="1">Belongs to the bacterial solute-binding protein 8 family.</text>
</comment>
<keyword evidence="4" id="KW-1185">Reference proteome</keyword>
<organism evidence="3 4">
    <name type="scientific">Prauserella alba</name>
    <dbReference type="NCBI Taxonomy" id="176898"/>
    <lineage>
        <taxon>Bacteria</taxon>
        <taxon>Bacillati</taxon>
        <taxon>Actinomycetota</taxon>
        <taxon>Actinomycetes</taxon>
        <taxon>Pseudonocardiales</taxon>
        <taxon>Pseudonocardiaceae</taxon>
        <taxon>Prauserella</taxon>
    </lineage>
</organism>
<dbReference type="Proteomes" id="UP001500467">
    <property type="component" value="Unassembled WGS sequence"/>
</dbReference>
<comment type="caution">
    <text evidence="3">The sequence shown here is derived from an EMBL/GenBank/DDBJ whole genome shotgun (WGS) entry which is preliminary data.</text>
</comment>
<dbReference type="EMBL" id="BAAALM010000016">
    <property type="protein sequence ID" value="GAA1216656.1"/>
    <property type="molecule type" value="Genomic_DNA"/>
</dbReference>
<dbReference type="Pfam" id="PF01497">
    <property type="entry name" value="Peripla_BP_2"/>
    <property type="match status" value="1"/>
</dbReference>
<evidence type="ECO:0000313" key="3">
    <source>
        <dbReference type="EMBL" id="GAA1216656.1"/>
    </source>
</evidence>
<feature type="domain" description="Fe/B12 periplasmic-binding" evidence="2">
    <location>
        <begin position="85"/>
        <end position="375"/>
    </location>
</feature>
<dbReference type="InterPro" id="IPR050902">
    <property type="entry name" value="ABC_Transporter_SBP"/>
</dbReference>
<sequence>MSLPLRRRRDSFTLRRRRTITLRRRRHPVLRRRRNPGAIVSLFAAVLVAATACAPPPPDSASAEGGAISRTNCGIDVSVADPPQRIYAAYQPAIELAHALGVSDRIVGTAFLDAKVLPEYADRQADVDYVPSLPSREALLQKKPDFVLSGFNGFFAEQSADSSVGTRASLRGVGVQSWILSPLCPSEDGLTDQSIDPATVKVENIYRDLRDLGALFGVEDKADAVIADMRQRIAAVEKQVADAERPSVAIVSPNEDGSYSIASGIDFGSHIIERAGGTNAFADLSRKRNIDVGAEELVKRDPDVILTDACCDASMTEQDARPEVDAILRDPALSGVTAVQDRAVHPFLFADRSAGVRAAHSIELVASVLHPALVD</sequence>
<dbReference type="PROSITE" id="PS50983">
    <property type="entry name" value="FE_B12_PBP"/>
    <property type="match status" value="1"/>
</dbReference>
<evidence type="ECO:0000256" key="1">
    <source>
        <dbReference type="ARBA" id="ARBA00008814"/>
    </source>
</evidence>
<gene>
    <name evidence="3" type="ORF">GCM10009675_43680</name>
</gene>
<reference evidence="4" key="1">
    <citation type="journal article" date="2019" name="Int. J. Syst. Evol. Microbiol.">
        <title>The Global Catalogue of Microorganisms (GCM) 10K type strain sequencing project: providing services to taxonomists for standard genome sequencing and annotation.</title>
        <authorList>
            <consortium name="The Broad Institute Genomics Platform"/>
            <consortium name="The Broad Institute Genome Sequencing Center for Infectious Disease"/>
            <person name="Wu L."/>
            <person name="Ma J."/>
        </authorList>
    </citation>
    <scope>NUCLEOTIDE SEQUENCE [LARGE SCALE GENOMIC DNA]</scope>
    <source>
        <strain evidence="4">JCM 13022</strain>
    </source>
</reference>
<accession>A0ABP4G7W0</accession>
<protein>
    <submittedName>
        <fullName evidence="3">ABC transporter substrate-binding protein</fullName>
    </submittedName>
</protein>
<evidence type="ECO:0000313" key="4">
    <source>
        <dbReference type="Proteomes" id="UP001500467"/>
    </source>
</evidence>
<dbReference type="PANTHER" id="PTHR30535:SF7">
    <property type="entry name" value="IRON(III) DICITRATE-BINDING PROTEIN"/>
    <property type="match status" value="1"/>
</dbReference>
<proteinExistence type="inferred from homology"/>
<dbReference type="Gene3D" id="3.40.50.1980">
    <property type="entry name" value="Nitrogenase molybdenum iron protein domain"/>
    <property type="match status" value="2"/>
</dbReference>
<dbReference type="PANTHER" id="PTHR30535">
    <property type="entry name" value="VITAMIN B12-BINDING PROTEIN"/>
    <property type="match status" value="1"/>
</dbReference>